<dbReference type="OMA" id="ECMELEN"/>
<organism evidence="6 7">
    <name type="scientific">Globisporangium ultimum (strain ATCC 200006 / CBS 805.95 / DAOM BR144)</name>
    <name type="common">Pythium ultimum</name>
    <dbReference type="NCBI Taxonomy" id="431595"/>
    <lineage>
        <taxon>Eukaryota</taxon>
        <taxon>Sar</taxon>
        <taxon>Stramenopiles</taxon>
        <taxon>Oomycota</taxon>
        <taxon>Peronosporomycetes</taxon>
        <taxon>Pythiales</taxon>
        <taxon>Pythiaceae</taxon>
        <taxon>Globisporangium</taxon>
    </lineage>
</organism>
<dbReference type="Gene3D" id="1.10.287.1490">
    <property type="match status" value="2"/>
</dbReference>
<evidence type="ECO:0000256" key="3">
    <source>
        <dbReference type="ARBA" id="ARBA00023212"/>
    </source>
</evidence>
<name>K3X7T0_GLOUD</name>
<accession>K3X7T0</accession>
<dbReference type="EMBL" id="GL376627">
    <property type="status" value="NOT_ANNOTATED_CDS"/>
    <property type="molecule type" value="Genomic_DNA"/>
</dbReference>
<dbReference type="AlphaFoldDB" id="K3X7T0"/>
<dbReference type="InParanoid" id="K3X7T0"/>
<keyword evidence="3" id="KW-0206">Cytoskeleton</keyword>
<dbReference type="HOGENOM" id="CLU_005785_0_0_1"/>
<proteinExistence type="inferred from homology"/>
<protein>
    <submittedName>
        <fullName evidence="6">Uncharacterized protein</fullName>
    </submittedName>
</protein>
<evidence type="ECO:0000256" key="1">
    <source>
        <dbReference type="ARBA" id="ARBA00004114"/>
    </source>
</evidence>
<feature type="coiled-coil region" evidence="5">
    <location>
        <begin position="133"/>
        <end position="266"/>
    </location>
</feature>
<feature type="coiled-coil region" evidence="5">
    <location>
        <begin position="42"/>
        <end position="97"/>
    </location>
</feature>
<evidence type="ECO:0000313" key="7">
    <source>
        <dbReference type="Proteomes" id="UP000019132"/>
    </source>
</evidence>
<comment type="subcellular location">
    <subcellularLocation>
        <location evidence="1">Cytoplasm</location>
        <location evidence="1">Cytoskeleton</location>
        <location evidence="1">Microtubule organizing center</location>
        <location evidence="1">Centrosome</location>
        <location evidence="1">Centriole</location>
    </subcellularLocation>
</comment>
<keyword evidence="5" id="KW-0175">Coiled coil</keyword>
<evidence type="ECO:0000313" key="6">
    <source>
        <dbReference type="EnsemblProtists" id="PYU1_T013279"/>
    </source>
</evidence>
<evidence type="ECO:0000256" key="2">
    <source>
        <dbReference type="ARBA" id="ARBA00022490"/>
    </source>
</evidence>
<evidence type="ECO:0000256" key="5">
    <source>
        <dbReference type="SAM" id="Coils"/>
    </source>
</evidence>
<keyword evidence="7" id="KW-1185">Reference proteome</keyword>
<dbReference type="PANTHER" id="PTHR20544:SF0">
    <property type="entry name" value="NUCLEOPROTEIN TPR_MLP1 DOMAIN-CONTAINING PROTEIN"/>
    <property type="match status" value="1"/>
</dbReference>
<dbReference type="PANTHER" id="PTHR20544">
    <property type="entry name" value="CENTROSOMAL PROTEIN CEP135"/>
    <property type="match status" value="1"/>
</dbReference>
<dbReference type="EnsemblProtists" id="PYU1_T013279">
    <property type="protein sequence ID" value="PYU1_T013279"/>
    <property type="gene ID" value="PYU1_G013250"/>
</dbReference>
<sequence>MDEQLASCNLTAHRDRLEDALRATHYDKISYTNALSNANSHNRVLANDLARADSKLKELSSNHTKLQQSFADVKATLESQTRDVEVLRESLKQSEDNRVLENEKNASLHRELRAMDKILSQRDEECRALNYSLLNQKAEVDRLTNKLEAINNSIANDEDSANQPNSTRKALFAQEIKWLEEERQELRRGKEELMLQVMNLEEELQVAKSSAQKVEVDKQKLAEKLDVSTKLQANLESMLEDKKKECMELENRLAESREQIREIQGQYNQTQVLLHRADDTENEKIQVQNEALGLRKLVEELRDTNASLKNRIENEDVHANRLKDQMAKMNDDLTLLRKTNSTLEKEHIELKRNYETVMSELRNSRQVCNHYQNEYEKLTKEMQNQQHFLSSEVNALHSSQSSLAELKGQVRQLQSELGLKQNTIHQLQTRLDQEKLSLKTVQSELVLTQDELLQTKETNRAREMTVKQLRDDIQTKDRALTEKAEAVENFKLLIEQMESSRDQMLFKVKTQQQQIQRHHQETKDLQNKLSLLEKEVLSKATEISSLKKLMRTLDSEKDGLHDQLDTLTEKYYEVVEQNNQLREGVQTESTSINALQEQLSNLVNQLNDQEDRHRKLQTHCSLLESEVDRLEHIKGMHEAEMKALAQDLENMTIENQALSEECTRLQFAHQSQNQSTSSLKVSVRQVERERDALNIELEDLRHTYRSLIQEHEGMERARTQVAELHEELSIMNEALRKQVTSLENELHVMKEKHVTVSTEAATYRDQTNFRQMNKRCLRGKIDSKTYSTSSKHKSR</sequence>
<evidence type="ECO:0000256" key="4">
    <source>
        <dbReference type="ARBA" id="ARBA00038123"/>
    </source>
</evidence>
<dbReference type="InterPro" id="IPR051877">
    <property type="entry name" value="Centriole_BasalBody_StrucProt"/>
</dbReference>
<dbReference type="STRING" id="431595.K3X7T0"/>
<dbReference type="Proteomes" id="UP000019132">
    <property type="component" value="Unassembled WGS sequence"/>
</dbReference>
<reference evidence="6" key="3">
    <citation type="submission" date="2015-02" db="UniProtKB">
        <authorList>
            <consortium name="EnsemblProtists"/>
        </authorList>
    </citation>
    <scope>IDENTIFICATION</scope>
    <source>
        <strain evidence="6">DAOM BR144</strain>
    </source>
</reference>
<dbReference type="VEuPathDB" id="FungiDB:PYU1_G013250"/>
<dbReference type="GO" id="GO:0005814">
    <property type="term" value="C:centriole"/>
    <property type="evidence" value="ECO:0007669"/>
    <property type="project" value="UniProtKB-SubCell"/>
</dbReference>
<feature type="coiled-coil region" evidence="5">
    <location>
        <begin position="508"/>
        <end position="752"/>
    </location>
</feature>
<feature type="coiled-coil region" evidence="5">
    <location>
        <begin position="291"/>
        <end position="444"/>
    </location>
</feature>
<reference evidence="7" key="1">
    <citation type="journal article" date="2010" name="Genome Biol.">
        <title>Genome sequence of the necrotrophic plant pathogen Pythium ultimum reveals original pathogenicity mechanisms and effector repertoire.</title>
        <authorList>
            <person name="Levesque C.A."/>
            <person name="Brouwer H."/>
            <person name="Cano L."/>
            <person name="Hamilton J.P."/>
            <person name="Holt C."/>
            <person name="Huitema E."/>
            <person name="Raffaele S."/>
            <person name="Robideau G.P."/>
            <person name="Thines M."/>
            <person name="Win J."/>
            <person name="Zerillo M.M."/>
            <person name="Beakes G.W."/>
            <person name="Boore J.L."/>
            <person name="Busam D."/>
            <person name="Dumas B."/>
            <person name="Ferriera S."/>
            <person name="Fuerstenberg S.I."/>
            <person name="Gachon C.M."/>
            <person name="Gaulin E."/>
            <person name="Govers F."/>
            <person name="Grenville-Briggs L."/>
            <person name="Horner N."/>
            <person name="Hostetler J."/>
            <person name="Jiang R.H."/>
            <person name="Johnson J."/>
            <person name="Krajaejun T."/>
            <person name="Lin H."/>
            <person name="Meijer H.J."/>
            <person name="Moore B."/>
            <person name="Morris P."/>
            <person name="Phuntmart V."/>
            <person name="Puiu D."/>
            <person name="Shetty J."/>
            <person name="Stajich J.E."/>
            <person name="Tripathy S."/>
            <person name="Wawra S."/>
            <person name="van West P."/>
            <person name="Whitty B.R."/>
            <person name="Coutinho P.M."/>
            <person name="Henrissat B."/>
            <person name="Martin F."/>
            <person name="Thomas P.D."/>
            <person name="Tyler B.M."/>
            <person name="De Vries R.P."/>
            <person name="Kamoun S."/>
            <person name="Yandell M."/>
            <person name="Tisserat N."/>
            <person name="Buell C.R."/>
        </authorList>
    </citation>
    <scope>NUCLEOTIDE SEQUENCE</scope>
    <source>
        <strain evidence="7">DAOM:BR144</strain>
    </source>
</reference>
<dbReference type="eggNOG" id="ENOG502TGVR">
    <property type="taxonomic scope" value="Eukaryota"/>
</dbReference>
<reference evidence="7" key="2">
    <citation type="submission" date="2010-04" db="EMBL/GenBank/DDBJ databases">
        <authorList>
            <person name="Buell R."/>
            <person name="Hamilton J."/>
            <person name="Hostetler J."/>
        </authorList>
    </citation>
    <scope>NUCLEOTIDE SEQUENCE [LARGE SCALE GENOMIC DNA]</scope>
    <source>
        <strain evidence="7">DAOM:BR144</strain>
    </source>
</reference>
<keyword evidence="2" id="KW-0963">Cytoplasm</keyword>
<comment type="similarity">
    <text evidence="4">Belongs to the CEP135/TSGA10 family.</text>
</comment>